<feature type="non-terminal residue" evidence="1">
    <location>
        <position position="1"/>
    </location>
</feature>
<organism evidence="1 2">
    <name type="scientific">Pristionchus fissidentatus</name>
    <dbReference type="NCBI Taxonomy" id="1538716"/>
    <lineage>
        <taxon>Eukaryota</taxon>
        <taxon>Metazoa</taxon>
        <taxon>Ecdysozoa</taxon>
        <taxon>Nematoda</taxon>
        <taxon>Chromadorea</taxon>
        <taxon>Rhabditida</taxon>
        <taxon>Rhabditina</taxon>
        <taxon>Diplogasteromorpha</taxon>
        <taxon>Diplogasteroidea</taxon>
        <taxon>Neodiplogasteridae</taxon>
        <taxon>Pristionchus</taxon>
    </lineage>
</organism>
<keyword evidence="2" id="KW-1185">Reference proteome</keyword>
<reference evidence="1" key="1">
    <citation type="submission" date="2023-10" db="EMBL/GenBank/DDBJ databases">
        <title>Genome assembly of Pristionchus species.</title>
        <authorList>
            <person name="Yoshida K."/>
            <person name="Sommer R.J."/>
        </authorList>
    </citation>
    <scope>NUCLEOTIDE SEQUENCE</scope>
    <source>
        <strain evidence="1">RS5133</strain>
    </source>
</reference>
<dbReference type="AlphaFoldDB" id="A0AAV5VQN1"/>
<evidence type="ECO:0000313" key="1">
    <source>
        <dbReference type="EMBL" id="GMT21746.1"/>
    </source>
</evidence>
<proteinExistence type="predicted"/>
<name>A0AAV5VQN1_9BILA</name>
<comment type="caution">
    <text evidence="1">The sequence shown here is derived from an EMBL/GenBank/DDBJ whole genome shotgun (WGS) entry which is preliminary data.</text>
</comment>
<feature type="non-terminal residue" evidence="1">
    <location>
        <position position="155"/>
    </location>
</feature>
<sequence>GGGGRRHFCSSCSRVDGLHGFEGGRLLQLQHVATHARLVAHGRAGAAAVRVFLSRGRIGSDGRDDDVSGRRRRVHAVGLRLCRSCRRLTGSSRLLLLQLNRLISLHRTSLLIGRSGCGGRRCVSHLHRCFSLISHSHCRRLCSHFSSRVSSLSLL</sequence>
<gene>
    <name evidence="1" type="ORF">PFISCL1PPCAC_13043</name>
</gene>
<evidence type="ECO:0000313" key="2">
    <source>
        <dbReference type="Proteomes" id="UP001432322"/>
    </source>
</evidence>
<dbReference type="EMBL" id="BTSY01000004">
    <property type="protein sequence ID" value="GMT21746.1"/>
    <property type="molecule type" value="Genomic_DNA"/>
</dbReference>
<accession>A0AAV5VQN1</accession>
<protein>
    <submittedName>
        <fullName evidence="1">Uncharacterized protein</fullName>
    </submittedName>
</protein>
<dbReference type="Proteomes" id="UP001432322">
    <property type="component" value="Unassembled WGS sequence"/>
</dbReference>